<name>A0ABR3XNF1_9PEZI</name>
<comment type="caution">
    <text evidence="2">The sequence shown here is derived from an EMBL/GenBank/DDBJ whole genome shotgun (WGS) entry which is preliminary data.</text>
</comment>
<dbReference type="EMBL" id="JAWRVE010000014">
    <property type="protein sequence ID" value="KAL1877509.1"/>
    <property type="molecule type" value="Genomic_DNA"/>
</dbReference>
<protein>
    <recommendedName>
        <fullName evidence="4">DUF1295 domain-containing protein</fullName>
    </recommendedName>
</protein>
<evidence type="ECO:0000313" key="2">
    <source>
        <dbReference type="EMBL" id="KAL1877509.1"/>
    </source>
</evidence>
<dbReference type="Gene3D" id="1.20.120.1630">
    <property type="match status" value="1"/>
</dbReference>
<gene>
    <name evidence="2" type="ORF">Daus18300_002497</name>
</gene>
<reference evidence="2 3" key="1">
    <citation type="journal article" date="2024" name="IMA Fungus">
        <title>IMA Genome - F19 : A genome assembly and annotation guide to empower mycologists, including annotated draft genome sequences of Ceratocystis pirilliformis, Diaporthe australafricana, Fusarium ophioides, Paecilomyces lecythidis, and Sporothrix stenoceras.</title>
        <authorList>
            <person name="Aylward J."/>
            <person name="Wilson A.M."/>
            <person name="Visagie C.M."/>
            <person name="Spraker J."/>
            <person name="Barnes I."/>
            <person name="Buitendag C."/>
            <person name="Ceriani C."/>
            <person name="Del Mar Angel L."/>
            <person name="du Plessis D."/>
            <person name="Fuchs T."/>
            <person name="Gasser K."/>
            <person name="Kramer D."/>
            <person name="Li W."/>
            <person name="Munsamy K."/>
            <person name="Piso A."/>
            <person name="Price J.L."/>
            <person name="Sonnekus B."/>
            <person name="Thomas C."/>
            <person name="van der Nest A."/>
            <person name="van Dijk A."/>
            <person name="van Heerden A."/>
            <person name="van Vuuren N."/>
            <person name="Yilmaz N."/>
            <person name="Duong T.A."/>
            <person name="van der Merwe N.A."/>
            <person name="Wingfield M.J."/>
            <person name="Wingfield B.D."/>
        </authorList>
    </citation>
    <scope>NUCLEOTIDE SEQUENCE [LARGE SCALE GENOMIC DNA]</scope>
    <source>
        <strain evidence="2 3">CMW 18300</strain>
    </source>
</reference>
<evidence type="ECO:0000256" key="1">
    <source>
        <dbReference type="SAM" id="MobiDB-lite"/>
    </source>
</evidence>
<dbReference type="Proteomes" id="UP001583177">
    <property type="component" value="Unassembled WGS sequence"/>
</dbReference>
<proteinExistence type="predicted"/>
<feature type="region of interest" description="Disordered" evidence="1">
    <location>
        <begin position="107"/>
        <end position="131"/>
    </location>
</feature>
<dbReference type="Pfam" id="PF06966">
    <property type="entry name" value="DUF1295"/>
    <property type="match status" value="1"/>
</dbReference>
<dbReference type="PANTHER" id="PTHR32251:SF15">
    <property type="entry name" value="3-OXO-5-ALPHA-STEROID 4-DEHYDROGENASE (DUF1295)"/>
    <property type="match status" value="1"/>
</dbReference>
<dbReference type="PANTHER" id="PTHR32251">
    <property type="entry name" value="3-OXO-5-ALPHA-STEROID 4-DEHYDROGENASE"/>
    <property type="match status" value="1"/>
</dbReference>
<organism evidence="2 3">
    <name type="scientific">Diaporthe australafricana</name>
    <dbReference type="NCBI Taxonomy" id="127596"/>
    <lineage>
        <taxon>Eukaryota</taxon>
        <taxon>Fungi</taxon>
        <taxon>Dikarya</taxon>
        <taxon>Ascomycota</taxon>
        <taxon>Pezizomycotina</taxon>
        <taxon>Sordariomycetes</taxon>
        <taxon>Sordariomycetidae</taxon>
        <taxon>Diaporthales</taxon>
        <taxon>Diaporthaceae</taxon>
        <taxon>Diaporthe</taxon>
    </lineage>
</organism>
<dbReference type="InterPro" id="IPR010721">
    <property type="entry name" value="UstE-like"/>
</dbReference>
<accession>A0ABR3XNF1</accession>
<dbReference type="PROSITE" id="PS50244">
    <property type="entry name" value="S5A_REDUCTASE"/>
    <property type="match status" value="1"/>
</dbReference>
<evidence type="ECO:0008006" key="4">
    <source>
        <dbReference type="Google" id="ProtNLM"/>
    </source>
</evidence>
<evidence type="ECO:0000313" key="3">
    <source>
        <dbReference type="Proteomes" id="UP001583177"/>
    </source>
</evidence>
<sequence length="470" mass="51129">MAEQDKFGSHWGSKPNNPTTDSIPIPVPRGSGAEQDRWATHLSRQAQRSGASEGASFRVPTFSGAEQDRYETHLSASASRNAEAEGINVPVWNTSGAEQDRYASHWSRGEANNPTSNRIGIPVRGPSGGHTEQDIYGGHFATDRYNIPRDATGVGILKETLLPSLGLHSGLSIAAYAASRVANRVDGKDWLWPVGPVANAWWSAVGTRVVYDGVSVGTALSSLVYPDKVLLGGITAWGAHLFYQVASRSSKSSSDDGRYLAEKKDPGFWNKAFFKYFLPEAVVQAVISLPFTLSLRNPYASARSSLSAPFEWAHDLAVFVFSAGFALEVIADYQLNKHKKNTGSATLNREGVWSIVRHPNYLGDALVHLSFPLFLWGSGKLHPVTLLAPAANYAFLRYVGGDAQTESYQEEQYAKTNALKASEFAEYKSTKNAFWPKAQEAANPWTLAVIGAGAIGLVAERTLRHFALQQ</sequence>
<keyword evidence="3" id="KW-1185">Reference proteome</keyword>
<feature type="region of interest" description="Disordered" evidence="1">
    <location>
        <begin position="1"/>
        <end position="59"/>
    </location>
</feature>